<reference evidence="7 8" key="1">
    <citation type="submission" date="2016-09" db="EMBL/GenBank/DDBJ databases">
        <title>Couchioplanes caeruleus draft genome sequence.</title>
        <authorList>
            <person name="Sheehan J."/>
            <person name="Caffrey P."/>
        </authorList>
    </citation>
    <scope>NUCLEOTIDE SEQUENCE [LARGE SCALE GENOMIC DNA]</scope>
    <source>
        <strain evidence="7 8">DSM 43634</strain>
    </source>
</reference>
<dbReference type="AlphaFoldDB" id="A0A1K0FDU3"/>
<dbReference type="InterPro" id="IPR009057">
    <property type="entry name" value="Homeodomain-like_sf"/>
</dbReference>
<feature type="domain" description="HTH tetR-type" evidence="6">
    <location>
        <begin position="16"/>
        <end position="77"/>
    </location>
</feature>
<feature type="compositionally biased region" description="Low complexity" evidence="5">
    <location>
        <begin position="204"/>
        <end position="220"/>
    </location>
</feature>
<organism evidence="7 8">
    <name type="scientific">Couchioplanes caeruleus subsp. caeruleus</name>
    <dbReference type="NCBI Taxonomy" id="56427"/>
    <lineage>
        <taxon>Bacteria</taxon>
        <taxon>Bacillati</taxon>
        <taxon>Actinomycetota</taxon>
        <taxon>Actinomycetes</taxon>
        <taxon>Micromonosporales</taxon>
        <taxon>Micromonosporaceae</taxon>
        <taxon>Couchioplanes</taxon>
    </lineage>
</organism>
<gene>
    <name evidence="7" type="ORF">BG844_29020</name>
</gene>
<dbReference type="GO" id="GO:0003677">
    <property type="term" value="F:DNA binding"/>
    <property type="evidence" value="ECO:0007669"/>
    <property type="project" value="UniProtKB-UniRule"/>
</dbReference>
<feature type="compositionally biased region" description="Polar residues" evidence="5">
    <location>
        <begin position="186"/>
        <end position="200"/>
    </location>
</feature>
<keyword evidence="8" id="KW-1185">Reference proteome</keyword>
<keyword evidence="1" id="KW-0805">Transcription regulation</keyword>
<keyword evidence="2 4" id="KW-0238">DNA-binding</keyword>
<comment type="caution">
    <text evidence="7">The sequence shown here is derived from an EMBL/GenBank/DDBJ whole genome shotgun (WGS) entry which is preliminary data.</text>
</comment>
<dbReference type="RefSeq" id="WP_071808499.1">
    <property type="nucleotide sequence ID" value="NZ_MEIA01000442.1"/>
</dbReference>
<proteinExistence type="predicted"/>
<dbReference type="Gene3D" id="1.10.10.60">
    <property type="entry name" value="Homeodomain-like"/>
    <property type="match status" value="1"/>
</dbReference>
<evidence type="ECO:0000256" key="5">
    <source>
        <dbReference type="SAM" id="MobiDB-lite"/>
    </source>
</evidence>
<accession>A0A1K0FDU3</accession>
<protein>
    <recommendedName>
        <fullName evidence="6">HTH tetR-type domain-containing protein</fullName>
    </recommendedName>
</protein>
<dbReference type="Pfam" id="PF00440">
    <property type="entry name" value="TetR_N"/>
    <property type="match status" value="1"/>
</dbReference>
<dbReference type="SUPFAM" id="SSF48498">
    <property type="entry name" value="Tetracyclin repressor-like, C-terminal domain"/>
    <property type="match status" value="1"/>
</dbReference>
<evidence type="ECO:0000313" key="8">
    <source>
        <dbReference type="Proteomes" id="UP000182486"/>
    </source>
</evidence>
<dbReference type="PANTHER" id="PTHR47506">
    <property type="entry name" value="TRANSCRIPTIONAL REGULATORY PROTEIN"/>
    <property type="match status" value="1"/>
</dbReference>
<evidence type="ECO:0000256" key="3">
    <source>
        <dbReference type="ARBA" id="ARBA00023163"/>
    </source>
</evidence>
<dbReference type="PROSITE" id="PS50977">
    <property type="entry name" value="HTH_TETR_2"/>
    <property type="match status" value="1"/>
</dbReference>
<dbReference type="InterPro" id="IPR036271">
    <property type="entry name" value="Tet_transcr_reg_TetR-rel_C_sf"/>
</dbReference>
<dbReference type="Gene3D" id="1.10.357.10">
    <property type="entry name" value="Tetracycline Repressor, domain 2"/>
    <property type="match status" value="1"/>
</dbReference>
<feature type="DNA-binding region" description="H-T-H motif" evidence="4">
    <location>
        <begin position="40"/>
        <end position="59"/>
    </location>
</feature>
<dbReference type="InterPro" id="IPR001647">
    <property type="entry name" value="HTH_TetR"/>
</dbReference>
<evidence type="ECO:0000256" key="1">
    <source>
        <dbReference type="ARBA" id="ARBA00023015"/>
    </source>
</evidence>
<sequence>MTPLPYRPGGGADRRAEAQGRLLEATVRLLADGAGFTEMGVQRITDAAGMSRSAFYTVFPDKTALLVRLSEDFQDQSAKLVTAWHSDDVAGLAALVLLYEQLMVLFRRHAVVWAALREVAAYDPDVRESQAAHVERLAAGARARSLRDQQAGLVPASMDADAAITMVVCGGSEAMSRHLERATRAATRSSPGSWPASSGTARFGARPSRASSGPAAGVPGQIVAGARPSASRRTGACPDTARTYVPRLMSRRATATMLVSRCAIRDDEAKSASARATRAHSGAAVGRTAAPESQGRMPRSGESVRQRRTATPGAATDLYLRSAFQVCT</sequence>
<name>A0A1K0FDU3_9ACTN</name>
<dbReference type="SUPFAM" id="SSF46689">
    <property type="entry name" value="Homeodomain-like"/>
    <property type="match status" value="1"/>
</dbReference>
<feature type="region of interest" description="Disordered" evidence="5">
    <location>
        <begin position="184"/>
        <end position="238"/>
    </location>
</feature>
<evidence type="ECO:0000256" key="2">
    <source>
        <dbReference type="ARBA" id="ARBA00023125"/>
    </source>
</evidence>
<dbReference type="Proteomes" id="UP000182486">
    <property type="component" value="Unassembled WGS sequence"/>
</dbReference>
<evidence type="ECO:0000256" key="4">
    <source>
        <dbReference type="PROSITE-ProRule" id="PRU00335"/>
    </source>
</evidence>
<evidence type="ECO:0000313" key="7">
    <source>
        <dbReference type="EMBL" id="OJF10985.1"/>
    </source>
</evidence>
<evidence type="ECO:0000259" key="6">
    <source>
        <dbReference type="PROSITE" id="PS50977"/>
    </source>
</evidence>
<dbReference type="PANTHER" id="PTHR47506:SF1">
    <property type="entry name" value="HTH-TYPE TRANSCRIPTIONAL REGULATOR YJDC"/>
    <property type="match status" value="1"/>
</dbReference>
<feature type="region of interest" description="Disordered" evidence="5">
    <location>
        <begin position="273"/>
        <end position="314"/>
    </location>
</feature>
<keyword evidence="3" id="KW-0804">Transcription</keyword>
<dbReference type="EMBL" id="MEIA01000442">
    <property type="protein sequence ID" value="OJF10985.1"/>
    <property type="molecule type" value="Genomic_DNA"/>
</dbReference>